<name>A0AAN7AUU5_9PEZI</name>
<evidence type="ECO:0000313" key="2">
    <source>
        <dbReference type="EMBL" id="KAK4201996.1"/>
    </source>
</evidence>
<reference evidence="2" key="2">
    <citation type="submission" date="2023-05" db="EMBL/GenBank/DDBJ databases">
        <authorList>
            <consortium name="Lawrence Berkeley National Laboratory"/>
            <person name="Steindorff A."/>
            <person name="Hensen N."/>
            <person name="Bonometti L."/>
            <person name="Westerberg I."/>
            <person name="Brannstrom I.O."/>
            <person name="Guillou S."/>
            <person name="Cros-Aarteil S."/>
            <person name="Calhoun S."/>
            <person name="Haridas S."/>
            <person name="Kuo A."/>
            <person name="Mondo S."/>
            <person name="Pangilinan J."/>
            <person name="Riley R."/>
            <person name="Labutti K."/>
            <person name="Andreopoulos B."/>
            <person name="Lipzen A."/>
            <person name="Chen C."/>
            <person name="Yanf M."/>
            <person name="Daum C."/>
            <person name="Ng V."/>
            <person name="Clum A."/>
            <person name="Ohm R."/>
            <person name="Martin F."/>
            <person name="Silar P."/>
            <person name="Natvig D."/>
            <person name="Lalanne C."/>
            <person name="Gautier V."/>
            <person name="Ament-Velasquez S.L."/>
            <person name="Kruys A."/>
            <person name="Hutchinson M.I."/>
            <person name="Powell A.J."/>
            <person name="Barry K."/>
            <person name="Miller A.N."/>
            <person name="Grigoriev I.V."/>
            <person name="Debuchy R."/>
            <person name="Gladieux P."/>
            <person name="Thoren M.H."/>
            <person name="Johannesson H."/>
        </authorList>
    </citation>
    <scope>NUCLEOTIDE SEQUENCE</scope>
    <source>
        <strain evidence="2">CBS 315.58</strain>
    </source>
</reference>
<gene>
    <name evidence="2" type="ORF">QBC40DRAFT_277210</name>
</gene>
<dbReference type="AlphaFoldDB" id="A0AAN7AUU5"/>
<dbReference type="Proteomes" id="UP001303160">
    <property type="component" value="Unassembled WGS sequence"/>
</dbReference>
<sequence length="84" mass="9653">MCFNVLSQMPWYLAIMFFSSVAMAEPQPADIPLSPRPRQWPRLPQRQPKILPECGGFFHLLLRLPCTGIPSFSPPWFPEISDKP</sequence>
<accession>A0AAN7AUU5</accession>
<proteinExistence type="predicted"/>
<organism evidence="2 3">
    <name type="scientific">Triangularia verruculosa</name>
    <dbReference type="NCBI Taxonomy" id="2587418"/>
    <lineage>
        <taxon>Eukaryota</taxon>
        <taxon>Fungi</taxon>
        <taxon>Dikarya</taxon>
        <taxon>Ascomycota</taxon>
        <taxon>Pezizomycotina</taxon>
        <taxon>Sordariomycetes</taxon>
        <taxon>Sordariomycetidae</taxon>
        <taxon>Sordariales</taxon>
        <taxon>Podosporaceae</taxon>
        <taxon>Triangularia</taxon>
    </lineage>
</organism>
<keyword evidence="3" id="KW-1185">Reference proteome</keyword>
<evidence type="ECO:0000313" key="3">
    <source>
        <dbReference type="Proteomes" id="UP001303160"/>
    </source>
</evidence>
<reference evidence="2" key="1">
    <citation type="journal article" date="2023" name="Mol. Phylogenet. Evol.">
        <title>Genome-scale phylogeny and comparative genomics of the fungal order Sordariales.</title>
        <authorList>
            <person name="Hensen N."/>
            <person name="Bonometti L."/>
            <person name="Westerberg I."/>
            <person name="Brannstrom I.O."/>
            <person name="Guillou S."/>
            <person name="Cros-Aarteil S."/>
            <person name="Calhoun S."/>
            <person name="Haridas S."/>
            <person name="Kuo A."/>
            <person name="Mondo S."/>
            <person name="Pangilinan J."/>
            <person name="Riley R."/>
            <person name="LaButti K."/>
            <person name="Andreopoulos B."/>
            <person name="Lipzen A."/>
            <person name="Chen C."/>
            <person name="Yan M."/>
            <person name="Daum C."/>
            <person name="Ng V."/>
            <person name="Clum A."/>
            <person name="Steindorff A."/>
            <person name="Ohm R.A."/>
            <person name="Martin F."/>
            <person name="Silar P."/>
            <person name="Natvig D.O."/>
            <person name="Lalanne C."/>
            <person name="Gautier V."/>
            <person name="Ament-Velasquez S.L."/>
            <person name="Kruys A."/>
            <person name="Hutchinson M.I."/>
            <person name="Powell A.J."/>
            <person name="Barry K."/>
            <person name="Miller A.N."/>
            <person name="Grigoriev I.V."/>
            <person name="Debuchy R."/>
            <person name="Gladieux P."/>
            <person name="Hiltunen Thoren M."/>
            <person name="Johannesson H."/>
        </authorList>
    </citation>
    <scope>NUCLEOTIDE SEQUENCE</scope>
    <source>
        <strain evidence="2">CBS 315.58</strain>
    </source>
</reference>
<feature type="signal peptide" evidence="1">
    <location>
        <begin position="1"/>
        <end position="24"/>
    </location>
</feature>
<evidence type="ECO:0000256" key="1">
    <source>
        <dbReference type="SAM" id="SignalP"/>
    </source>
</evidence>
<dbReference type="EMBL" id="MU863901">
    <property type="protein sequence ID" value="KAK4201996.1"/>
    <property type="molecule type" value="Genomic_DNA"/>
</dbReference>
<feature type="chain" id="PRO_5042884997" evidence="1">
    <location>
        <begin position="25"/>
        <end position="84"/>
    </location>
</feature>
<comment type="caution">
    <text evidence="2">The sequence shown here is derived from an EMBL/GenBank/DDBJ whole genome shotgun (WGS) entry which is preliminary data.</text>
</comment>
<protein>
    <submittedName>
        <fullName evidence="2">Uncharacterized protein</fullName>
    </submittedName>
</protein>
<keyword evidence="1" id="KW-0732">Signal</keyword>